<keyword evidence="3" id="KW-0804">Transcription</keyword>
<reference evidence="6" key="1">
    <citation type="submission" date="2016-10" db="EMBL/GenBank/DDBJ databases">
        <title>Draft Genome Sequence of Nocardioides luteus Strain BAFB, an Alkane-Degrading Bacterium Isolated from JP-7 Polluted Soil.</title>
        <authorList>
            <person name="Brown L."/>
            <person name="Ruiz O.N."/>
            <person name="Gunasekera T."/>
        </authorList>
    </citation>
    <scope>NUCLEOTIDE SEQUENCE [LARGE SCALE GENOMIC DNA]</scope>
    <source>
        <strain evidence="6">BAFB</strain>
    </source>
</reference>
<dbReference type="Proteomes" id="UP000033772">
    <property type="component" value="Unassembled WGS sequence"/>
</dbReference>
<evidence type="ECO:0000259" key="4">
    <source>
        <dbReference type="PROSITE" id="PS51077"/>
    </source>
</evidence>
<dbReference type="InterPro" id="IPR036388">
    <property type="entry name" value="WH-like_DNA-bd_sf"/>
</dbReference>
<dbReference type="PROSITE" id="PS51077">
    <property type="entry name" value="HTH_ICLR"/>
    <property type="match status" value="1"/>
</dbReference>
<protein>
    <recommendedName>
        <fullName evidence="8">IclR family transcriptional regulator</fullName>
    </recommendedName>
</protein>
<proteinExistence type="predicted"/>
<dbReference type="GO" id="GO:0003700">
    <property type="term" value="F:DNA-binding transcription factor activity"/>
    <property type="evidence" value="ECO:0007669"/>
    <property type="project" value="TreeGrafter"/>
</dbReference>
<dbReference type="InterPro" id="IPR050707">
    <property type="entry name" value="HTH_MetabolicPath_Reg"/>
</dbReference>
<evidence type="ECO:0000256" key="3">
    <source>
        <dbReference type="ARBA" id="ARBA00023163"/>
    </source>
</evidence>
<dbReference type="InterPro" id="IPR036390">
    <property type="entry name" value="WH_DNA-bd_sf"/>
</dbReference>
<accession>A0A1J4N7I1</accession>
<dbReference type="GO" id="GO:0045892">
    <property type="term" value="P:negative regulation of DNA-templated transcription"/>
    <property type="evidence" value="ECO:0007669"/>
    <property type="project" value="TreeGrafter"/>
</dbReference>
<organism evidence="6 7">
    <name type="scientific">Nocardioides luteus</name>
    <dbReference type="NCBI Taxonomy" id="1844"/>
    <lineage>
        <taxon>Bacteria</taxon>
        <taxon>Bacillati</taxon>
        <taxon>Actinomycetota</taxon>
        <taxon>Actinomycetes</taxon>
        <taxon>Propionibacteriales</taxon>
        <taxon>Nocardioidaceae</taxon>
        <taxon>Nocardioides</taxon>
    </lineage>
</organism>
<comment type="caution">
    <text evidence="6">The sequence shown here is derived from an EMBL/GenBank/DDBJ whole genome shotgun (WGS) entry which is preliminary data.</text>
</comment>
<dbReference type="GO" id="GO:0003677">
    <property type="term" value="F:DNA binding"/>
    <property type="evidence" value="ECO:0007669"/>
    <property type="project" value="UniProtKB-KW"/>
</dbReference>
<dbReference type="AlphaFoldDB" id="A0A1J4N7I1"/>
<evidence type="ECO:0000313" key="6">
    <source>
        <dbReference type="EMBL" id="OIJ27469.1"/>
    </source>
</evidence>
<dbReference type="InterPro" id="IPR029016">
    <property type="entry name" value="GAF-like_dom_sf"/>
</dbReference>
<dbReference type="STRING" id="1844.UG56_007200"/>
<dbReference type="SUPFAM" id="SSF55781">
    <property type="entry name" value="GAF domain-like"/>
    <property type="match status" value="1"/>
</dbReference>
<keyword evidence="7" id="KW-1185">Reference proteome</keyword>
<sequence length="257" mass="27348">MGRSEQVSSAENVLRLLVALSERDRIRVAEAAELLAVTPPTAHRLLATLKQHQFAEQDRQRAYVPGPRLTQMRRSGGPMPDIVSTAHPFLADLAATTGETAHLVALEGNGVRFIDGVDGTIPPRVRRRVGLLLPAHTVSGGKVLLAHLTDAQLAALYPLGKVNRRDGSTMDLAALRRELTVVRRQGFALNLGETEREVYGVGVPVVLPSRRAAGAVVIGSPAVRSSRTALTEHLQALRSCATGIAGALANALTHALS</sequence>
<keyword evidence="2" id="KW-0238">DNA-binding</keyword>
<dbReference type="Pfam" id="PF01614">
    <property type="entry name" value="IclR_C"/>
    <property type="match status" value="1"/>
</dbReference>
<feature type="domain" description="HTH iclR-type" evidence="4">
    <location>
        <begin position="7"/>
        <end position="67"/>
    </location>
</feature>
<dbReference type="PANTHER" id="PTHR30136">
    <property type="entry name" value="HELIX-TURN-HELIX TRANSCRIPTIONAL REGULATOR, ICLR FAMILY"/>
    <property type="match status" value="1"/>
</dbReference>
<dbReference type="EMBL" id="JZDQ02000008">
    <property type="protein sequence ID" value="OIJ27469.1"/>
    <property type="molecule type" value="Genomic_DNA"/>
</dbReference>
<dbReference type="InterPro" id="IPR005471">
    <property type="entry name" value="Tscrpt_reg_IclR_N"/>
</dbReference>
<dbReference type="OrthoDB" id="7274111at2"/>
<dbReference type="InterPro" id="IPR014757">
    <property type="entry name" value="Tscrpt_reg_IclR_C"/>
</dbReference>
<evidence type="ECO:0000256" key="2">
    <source>
        <dbReference type="ARBA" id="ARBA00023125"/>
    </source>
</evidence>
<dbReference type="Gene3D" id="1.10.10.10">
    <property type="entry name" value="Winged helix-like DNA-binding domain superfamily/Winged helix DNA-binding domain"/>
    <property type="match status" value="1"/>
</dbReference>
<feature type="domain" description="IclR-ED" evidence="5">
    <location>
        <begin position="68"/>
        <end position="250"/>
    </location>
</feature>
<gene>
    <name evidence="6" type="ORF">UG56_007200</name>
</gene>
<dbReference type="SMART" id="SM00346">
    <property type="entry name" value="HTH_ICLR"/>
    <property type="match status" value="1"/>
</dbReference>
<dbReference type="RefSeq" id="WP_045548607.1">
    <property type="nucleotide sequence ID" value="NZ_JZDQ02000008.1"/>
</dbReference>
<evidence type="ECO:0008006" key="8">
    <source>
        <dbReference type="Google" id="ProtNLM"/>
    </source>
</evidence>
<evidence type="ECO:0000259" key="5">
    <source>
        <dbReference type="PROSITE" id="PS51078"/>
    </source>
</evidence>
<dbReference type="SUPFAM" id="SSF46785">
    <property type="entry name" value="Winged helix' DNA-binding domain"/>
    <property type="match status" value="1"/>
</dbReference>
<dbReference type="Gene3D" id="3.30.450.40">
    <property type="match status" value="1"/>
</dbReference>
<dbReference type="Pfam" id="PF09339">
    <property type="entry name" value="HTH_IclR"/>
    <property type="match status" value="1"/>
</dbReference>
<name>A0A1J4N7I1_9ACTN</name>
<keyword evidence="1" id="KW-0805">Transcription regulation</keyword>
<dbReference type="PANTHER" id="PTHR30136:SF35">
    <property type="entry name" value="HTH-TYPE TRANSCRIPTIONAL REGULATOR RV1719"/>
    <property type="match status" value="1"/>
</dbReference>
<dbReference type="PROSITE" id="PS51078">
    <property type="entry name" value="ICLR_ED"/>
    <property type="match status" value="1"/>
</dbReference>
<evidence type="ECO:0000313" key="7">
    <source>
        <dbReference type="Proteomes" id="UP000033772"/>
    </source>
</evidence>
<evidence type="ECO:0000256" key="1">
    <source>
        <dbReference type="ARBA" id="ARBA00023015"/>
    </source>
</evidence>